<name>A0AAU9JBR7_9CILI</name>
<dbReference type="GO" id="GO:0005840">
    <property type="term" value="C:ribosome"/>
    <property type="evidence" value="ECO:0007669"/>
    <property type="project" value="UniProtKB-KW"/>
</dbReference>
<dbReference type="SUPFAM" id="SSF57829">
    <property type="entry name" value="Zn-binding ribosomal proteins"/>
    <property type="match status" value="1"/>
</dbReference>
<evidence type="ECO:0008006" key="7">
    <source>
        <dbReference type="Google" id="ProtNLM"/>
    </source>
</evidence>
<keyword evidence="6" id="KW-1185">Reference proteome</keyword>
<dbReference type="NCBIfam" id="TIGR00280">
    <property type="entry name" value="eL43_euk_arch"/>
    <property type="match status" value="1"/>
</dbReference>
<feature type="compositionally biased region" description="Low complexity" evidence="4">
    <location>
        <begin position="94"/>
        <end position="112"/>
    </location>
</feature>
<dbReference type="InterPro" id="IPR011331">
    <property type="entry name" value="Ribosomal_eL37/eL43"/>
</dbReference>
<dbReference type="Pfam" id="PF01780">
    <property type="entry name" value="Ribosomal_L37ae"/>
    <property type="match status" value="1"/>
</dbReference>
<dbReference type="Proteomes" id="UP001162131">
    <property type="component" value="Unassembled WGS sequence"/>
</dbReference>
<proteinExistence type="inferred from homology"/>
<dbReference type="InterPro" id="IPR050522">
    <property type="entry name" value="Ribosomal_protein_eL43"/>
</dbReference>
<reference evidence="5" key="1">
    <citation type="submission" date="2021-09" db="EMBL/GenBank/DDBJ databases">
        <authorList>
            <consortium name="AG Swart"/>
            <person name="Singh M."/>
            <person name="Singh A."/>
            <person name="Seah K."/>
            <person name="Emmerich C."/>
        </authorList>
    </citation>
    <scope>NUCLEOTIDE SEQUENCE</scope>
    <source>
        <strain evidence="5">ATCC30299</strain>
    </source>
</reference>
<evidence type="ECO:0000256" key="3">
    <source>
        <dbReference type="ARBA" id="ARBA00023274"/>
    </source>
</evidence>
<dbReference type="HAMAP" id="MF_00327">
    <property type="entry name" value="Ribosomal_eL43"/>
    <property type="match status" value="1"/>
</dbReference>
<dbReference type="PANTHER" id="PTHR48129">
    <property type="entry name" value="60S RIBOSOMAL PROTEIN L37A"/>
    <property type="match status" value="1"/>
</dbReference>
<keyword evidence="3" id="KW-0687">Ribonucleoprotein</keyword>
<evidence type="ECO:0000313" key="6">
    <source>
        <dbReference type="Proteomes" id="UP001162131"/>
    </source>
</evidence>
<dbReference type="PANTHER" id="PTHR48129:SF1">
    <property type="entry name" value="LARGE RIBOSOMAL SUBUNIT PROTEIN EL43"/>
    <property type="match status" value="1"/>
</dbReference>
<organism evidence="5 6">
    <name type="scientific">Blepharisma stoltei</name>
    <dbReference type="NCBI Taxonomy" id="1481888"/>
    <lineage>
        <taxon>Eukaryota</taxon>
        <taxon>Sar</taxon>
        <taxon>Alveolata</taxon>
        <taxon>Ciliophora</taxon>
        <taxon>Postciliodesmatophora</taxon>
        <taxon>Heterotrichea</taxon>
        <taxon>Heterotrichida</taxon>
        <taxon>Blepharismidae</taxon>
        <taxon>Blepharisma</taxon>
    </lineage>
</organism>
<dbReference type="InterPro" id="IPR011332">
    <property type="entry name" value="Ribosomal_zn-bd"/>
</dbReference>
<comment type="similarity">
    <text evidence="1">Belongs to the eukaryotic ribosomal protein eL43 family.</text>
</comment>
<gene>
    <name evidence="5" type="ORF">BSTOLATCC_MIC38806</name>
</gene>
<dbReference type="GO" id="GO:1990904">
    <property type="term" value="C:ribonucleoprotein complex"/>
    <property type="evidence" value="ECO:0007669"/>
    <property type="project" value="UniProtKB-KW"/>
</dbReference>
<evidence type="ECO:0000256" key="2">
    <source>
        <dbReference type="ARBA" id="ARBA00022980"/>
    </source>
</evidence>
<dbReference type="NCBIfam" id="NF003058">
    <property type="entry name" value="PRK03976.1"/>
    <property type="match status" value="1"/>
</dbReference>
<dbReference type="AlphaFoldDB" id="A0AAU9JBR7"/>
<keyword evidence="2" id="KW-0689">Ribosomal protein</keyword>
<protein>
    <recommendedName>
        <fullName evidence="7">60S ribosomal protein L37a</fullName>
    </recommendedName>
</protein>
<accession>A0AAU9JBR7</accession>
<evidence type="ECO:0000256" key="1">
    <source>
        <dbReference type="ARBA" id="ARBA00008672"/>
    </source>
</evidence>
<evidence type="ECO:0000256" key="4">
    <source>
        <dbReference type="SAM" id="MobiDB-lite"/>
    </source>
</evidence>
<comment type="caution">
    <text evidence="5">The sequence shown here is derived from an EMBL/GenBank/DDBJ whole genome shotgun (WGS) entry which is preliminary data.</text>
</comment>
<sequence>MGKRTKKVGIVGKYATRYGASLRKMVKKIEISQHDTYECAFCGKKTVKRTCVGIWKCKHCCKTIAGGAWAPTTGAALTARHNIQRLRKLMQTGASQTTEATPQTQPQAPAKK</sequence>
<dbReference type="EMBL" id="CAJZBQ010000038">
    <property type="protein sequence ID" value="CAG9325555.1"/>
    <property type="molecule type" value="Genomic_DNA"/>
</dbReference>
<dbReference type="GO" id="GO:0006412">
    <property type="term" value="P:translation"/>
    <property type="evidence" value="ECO:0007669"/>
    <property type="project" value="InterPro"/>
</dbReference>
<evidence type="ECO:0000313" key="5">
    <source>
        <dbReference type="EMBL" id="CAG9325555.1"/>
    </source>
</evidence>
<dbReference type="InterPro" id="IPR002674">
    <property type="entry name" value="Ribosomal_eL43"/>
</dbReference>
<dbReference type="GO" id="GO:0003735">
    <property type="term" value="F:structural constituent of ribosome"/>
    <property type="evidence" value="ECO:0007669"/>
    <property type="project" value="InterPro"/>
</dbReference>
<feature type="region of interest" description="Disordered" evidence="4">
    <location>
        <begin position="91"/>
        <end position="112"/>
    </location>
</feature>
<dbReference type="Gene3D" id="2.20.25.30">
    <property type="match status" value="1"/>
</dbReference>